<feature type="domain" description="NFD4 C-terminal" evidence="6">
    <location>
        <begin position="111"/>
        <end position="174"/>
    </location>
</feature>
<evidence type="ECO:0000256" key="1">
    <source>
        <dbReference type="ARBA" id="ARBA00004141"/>
    </source>
</evidence>
<sequence>MGVYLLVSTILGNVYPFSDAVSYALVAVMFLLLMAPLTVPLKMTLFPRNGIKSEQHVGSSSSAGALGSLNDQYNSPEVSELLALGEGTVKQKKRRPKRGEDFTFTEAIVEADFWLLILVYFVGVGTGVTVLNNLAQIGIARGEEDTATLLSIFSFCNFLGGLVEELYHNILSGQEEFQGLQGV</sequence>
<dbReference type="Pfam" id="PF23262">
    <property type="entry name" value="NFD4_C"/>
    <property type="match status" value="1"/>
</dbReference>
<evidence type="ECO:0000313" key="7">
    <source>
        <dbReference type="EMBL" id="QCE13722.1"/>
    </source>
</evidence>
<keyword evidence="8" id="KW-1185">Reference proteome</keyword>
<name>A0A4D6NL01_VIGUN</name>
<proteinExistence type="predicted"/>
<reference evidence="7 8" key="1">
    <citation type="submission" date="2019-04" db="EMBL/GenBank/DDBJ databases">
        <title>An improved genome assembly and genetic linkage map for asparagus bean, Vigna unguiculata ssp. sesquipedialis.</title>
        <authorList>
            <person name="Xia Q."/>
            <person name="Zhang R."/>
            <person name="Dong Y."/>
        </authorList>
    </citation>
    <scope>NUCLEOTIDE SEQUENCE [LARGE SCALE GENOMIC DNA]</scope>
    <source>
        <tissue evidence="7">Leaf</tissue>
    </source>
</reference>
<dbReference type="Proteomes" id="UP000501690">
    <property type="component" value="Linkage Group LG11"/>
</dbReference>
<dbReference type="AlphaFoldDB" id="A0A4D6NL01"/>
<dbReference type="EMBL" id="CP039355">
    <property type="protein sequence ID" value="QCE13722.1"/>
    <property type="molecule type" value="Genomic_DNA"/>
</dbReference>
<comment type="subcellular location">
    <subcellularLocation>
        <location evidence="1">Membrane</location>
        <topology evidence="1">Multi-pass membrane protein</topology>
    </subcellularLocation>
</comment>
<organism evidence="7 8">
    <name type="scientific">Vigna unguiculata</name>
    <name type="common">Cowpea</name>
    <dbReference type="NCBI Taxonomy" id="3917"/>
    <lineage>
        <taxon>Eukaryota</taxon>
        <taxon>Viridiplantae</taxon>
        <taxon>Streptophyta</taxon>
        <taxon>Embryophyta</taxon>
        <taxon>Tracheophyta</taxon>
        <taxon>Spermatophyta</taxon>
        <taxon>Magnoliopsida</taxon>
        <taxon>eudicotyledons</taxon>
        <taxon>Gunneridae</taxon>
        <taxon>Pentapetalae</taxon>
        <taxon>rosids</taxon>
        <taxon>fabids</taxon>
        <taxon>Fabales</taxon>
        <taxon>Fabaceae</taxon>
        <taxon>Papilionoideae</taxon>
        <taxon>50 kb inversion clade</taxon>
        <taxon>NPAAA clade</taxon>
        <taxon>indigoferoid/millettioid clade</taxon>
        <taxon>Phaseoleae</taxon>
        <taxon>Vigna</taxon>
    </lineage>
</organism>
<accession>A0A4D6NL01</accession>
<dbReference type="GO" id="GO:0016020">
    <property type="term" value="C:membrane"/>
    <property type="evidence" value="ECO:0007669"/>
    <property type="project" value="UniProtKB-SubCell"/>
</dbReference>
<dbReference type="PANTHER" id="PTHR21576:SF95">
    <property type="entry name" value="NODULIN-LIKE_MFS TRANSPORTER"/>
    <property type="match status" value="1"/>
</dbReference>
<evidence type="ECO:0000313" key="8">
    <source>
        <dbReference type="Proteomes" id="UP000501690"/>
    </source>
</evidence>
<protein>
    <recommendedName>
        <fullName evidence="6">NFD4 C-terminal domain-containing protein</fullName>
    </recommendedName>
</protein>
<evidence type="ECO:0000259" key="6">
    <source>
        <dbReference type="Pfam" id="PF23262"/>
    </source>
</evidence>
<gene>
    <name evidence="7" type="ORF">DEO72_LG11g718</name>
</gene>
<keyword evidence="2 5" id="KW-0812">Transmembrane</keyword>
<evidence type="ECO:0000256" key="3">
    <source>
        <dbReference type="ARBA" id="ARBA00022989"/>
    </source>
</evidence>
<feature type="transmembrane region" description="Helical" evidence="5">
    <location>
        <begin position="20"/>
        <end position="39"/>
    </location>
</feature>
<dbReference type="PANTHER" id="PTHR21576">
    <property type="entry name" value="UNCHARACTERIZED NODULIN-LIKE PROTEIN"/>
    <property type="match status" value="1"/>
</dbReference>
<dbReference type="InterPro" id="IPR056555">
    <property type="entry name" value="NFD4_C"/>
</dbReference>
<keyword evidence="4 5" id="KW-0472">Membrane</keyword>
<keyword evidence="3 5" id="KW-1133">Transmembrane helix</keyword>
<evidence type="ECO:0000256" key="5">
    <source>
        <dbReference type="SAM" id="Phobius"/>
    </source>
</evidence>
<evidence type="ECO:0000256" key="2">
    <source>
        <dbReference type="ARBA" id="ARBA00022692"/>
    </source>
</evidence>
<evidence type="ECO:0000256" key="4">
    <source>
        <dbReference type="ARBA" id="ARBA00023136"/>
    </source>
</evidence>